<protein>
    <recommendedName>
        <fullName evidence="4">GDP-mannose pyrophosphatase</fullName>
    </recommendedName>
    <alternativeName>
        <fullName evidence="6">GDP-mannose hydrolase</fullName>
    </alternativeName>
    <alternativeName>
        <fullName evidence="7">GDPMK</fullName>
    </alternativeName>
</protein>
<dbReference type="Proteomes" id="UP000265882">
    <property type="component" value="Unassembled WGS sequence"/>
</dbReference>
<evidence type="ECO:0000256" key="5">
    <source>
        <dbReference type="ARBA" id="ARBA00022801"/>
    </source>
</evidence>
<evidence type="ECO:0000256" key="4">
    <source>
        <dbReference type="ARBA" id="ARBA00016377"/>
    </source>
</evidence>
<evidence type="ECO:0000256" key="3">
    <source>
        <dbReference type="ARBA" id="ARBA00007275"/>
    </source>
</evidence>
<dbReference type="PROSITE" id="PS00893">
    <property type="entry name" value="NUDIX_BOX"/>
    <property type="match status" value="1"/>
</dbReference>
<evidence type="ECO:0000313" key="11">
    <source>
        <dbReference type="Proteomes" id="UP000265882"/>
    </source>
</evidence>
<dbReference type="InterPro" id="IPR000086">
    <property type="entry name" value="NUDIX_hydrolase_dom"/>
</dbReference>
<dbReference type="GO" id="GO:0006753">
    <property type="term" value="P:nucleoside phosphate metabolic process"/>
    <property type="evidence" value="ECO:0007669"/>
    <property type="project" value="TreeGrafter"/>
</dbReference>
<dbReference type="FunFam" id="3.90.79.10:FF:000024">
    <property type="entry name" value="ADP-ribose pyrophosphatase"/>
    <property type="match status" value="1"/>
</dbReference>
<dbReference type="GO" id="GO:0019693">
    <property type="term" value="P:ribose phosphate metabolic process"/>
    <property type="evidence" value="ECO:0007669"/>
    <property type="project" value="TreeGrafter"/>
</dbReference>
<dbReference type="PROSITE" id="PS51462">
    <property type="entry name" value="NUDIX"/>
    <property type="match status" value="1"/>
</dbReference>
<name>A0A3A4NQU4_ABYX5</name>
<keyword evidence="5 8" id="KW-0378">Hydrolase</keyword>
<evidence type="ECO:0000256" key="6">
    <source>
        <dbReference type="ARBA" id="ARBA00032162"/>
    </source>
</evidence>
<proteinExistence type="inferred from homology"/>
<comment type="similarity">
    <text evidence="3">Belongs to the Nudix hydrolase family. NudK subfamily.</text>
</comment>
<evidence type="ECO:0000313" key="10">
    <source>
        <dbReference type="EMBL" id="RJP21392.1"/>
    </source>
</evidence>
<gene>
    <name evidence="10" type="ORF">C4520_10135</name>
</gene>
<organism evidence="10 11">
    <name type="scientific">Abyssobacteria bacterium (strain SURF_5)</name>
    <dbReference type="NCBI Taxonomy" id="2093360"/>
    <lineage>
        <taxon>Bacteria</taxon>
        <taxon>Pseudomonadati</taxon>
        <taxon>Candidatus Hydrogenedentota</taxon>
        <taxon>Candidatus Abyssobacteria</taxon>
    </lineage>
</organism>
<evidence type="ECO:0000259" key="9">
    <source>
        <dbReference type="PROSITE" id="PS51462"/>
    </source>
</evidence>
<dbReference type="AlphaFoldDB" id="A0A3A4NQU4"/>
<dbReference type="Gene3D" id="3.90.79.10">
    <property type="entry name" value="Nucleoside Triphosphate Pyrophosphohydrolase"/>
    <property type="match status" value="1"/>
</dbReference>
<dbReference type="GO" id="GO:0005829">
    <property type="term" value="C:cytosol"/>
    <property type="evidence" value="ECO:0007669"/>
    <property type="project" value="TreeGrafter"/>
</dbReference>
<evidence type="ECO:0000256" key="1">
    <source>
        <dbReference type="ARBA" id="ARBA00000847"/>
    </source>
</evidence>
<dbReference type="InterPro" id="IPR020476">
    <property type="entry name" value="Nudix_hydrolase"/>
</dbReference>
<evidence type="ECO:0000256" key="8">
    <source>
        <dbReference type="RuleBase" id="RU003476"/>
    </source>
</evidence>
<evidence type="ECO:0000256" key="2">
    <source>
        <dbReference type="ARBA" id="ARBA00001946"/>
    </source>
</evidence>
<comment type="catalytic activity">
    <reaction evidence="1">
        <text>GDP-alpha-D-mannose + H2O = alpha-D-mannose 1-phosphate + GMP + 2 H(+)</text>
        <dbReference type="Rhea" id="RHEA:27978"/>
        <dbReference type="ChEBI" id="CHEBI:15377"/>
        <dbReference type="ChEBI" id="CHEBI:15378"/>
        <dbReference type="ChEBI" id="CHEBI:57527"/>
        <dbReference type="ChEBI" id="CHEBI:58115"/>
        <dbReference type="ChEBI" id="CHEBI:58409"/>
    </reaction>
</comment>
<comment type="caution">
    <text evidence="10">The sequence shown here is derived from an EMBL/GenBank/DDBJ whole genome shotgun (WGS) entry which is preliminary data.</text>
</comment>
<accession>A0A3A4NQU4</accession>
<dbReference type="EMBL" id="QZKU01000068">
    <property type="protein sequence ID" value="RJP21392.1"/>
    <property type="molecule type" value="Genomic_DNA"/>
</dbReference>
<dbReference type="PANTHER" id="PTHR11839">
    <property type="entry name" value="UDP/ADP-SUGAR PYROPHOSPHATASE"/>
    <property type="match status" value="1"/>
</dbReference>
<sequence length="179" mass="20121">MKDFVITNVEKIYCGRVVDLSVETIQYPDGSGAKREVVRHPGAVAVVPLLSPHEVILIRQFRYCAGAVLWEIPAGTLERGEDPTECAHRELIEEVGYRAREMERLCAFYTSPGFCNEFLHVFAARNLEPAKAELDKDEQIEAHPVALSEAFRKIDAGEIVDAKTIIGLLKIRQRLQETT</sequence>
<dbReference type="GO" id="GO:0016462">
    <property type="term" value="F:pyrophosphatase activity"/>
    <property type="evidence" value="ECO:0007669"/>
    <property type="project" value="UniProtKB-ARBA"/>
</dbReference>
<evidence type="ECO:0000256" key="7">
    <source>
        <dbReference type="ARBA" id="ARBA00032272"/>
    </source>
</evidence>
<dbReference type="SUPFAM" id="SSF55811">
    <property type="entry name" value="Nudix"/>
    <property type="match status" value="1"/>
</dbReference>
<dbReference type="PRINTS" id="PR00502">
    <property type="entry name" value="NUDIXFAMILY"/>
</dbReference>
<dbReference type="Pfam" id="PF00293">
    <property type="entry name" value="NUDIX"/>
    <property type="match status" value="1"/>
</dbReference>
<dbReference type="InterPro" id="IPR020084">
    <property type="entry name" value="NUDIX_hydrolase_CS"/>
</dbReference>
<comment type="cofactor">
    <cofactor evidence="2">
        <name>Mg(2+)</name>
        <dbReference type="ChEBI" id="CHEBI:18420"/>
    </cofactor>
</comment>
<dbReference type="PANTHER" id="PTHR11839:SF18">
    <property type="entry name" value="NUDIX HYDROLASE DOMAIN-CONTAINING PROTEIN"/>
    <property type="match status" value="1"/>
</dbReference>
<reference evidence="10 11" key="1">
    <citation type="journal article" date="2017" name="ISME J.">
        <title>Energy and carbon metabolisms in a deep terrestrial subsurface fluid microbial community.</title>
        <authorList>
            <person name="Momper L."/>
            <person name="Jungbluth S.P."/>
            <person name="Lee M.D."/>
            <person name="Amend J.P."/>
        </authorList>
    </citation>
    <scope>NUCLEOTIDE SEQUENCE [LARGE SCALE GENOMIC DNA]</scope>
    <source>
        <strain evidence="10">SURF_5</strain>
    </source>
</reference>
<dbReference type="InterPro" id="IPR015797">
    <property type="entry name" value="NUDIX_hydrolase-like_dom_sf"/>
</dbReference>
<dbReference type="CDD" id="cd03424">
    <property type="entry name" value="NUDIX_ADPRase_Nudt5_UGPPase_Nudt14"/>
    <property type="match status" value="1"/>
</dbReference>
<feature type="domain" description="Nudix hydrolase" evidence="9">
    <location>
        <begin position="38"/>
        <end position="167"/>
    </location>
</feature>